<evidence type="ECO:0000313" key="2">
    <source>
        <dbReference type="Proteomes" id="UP000469011"/>
    </source>
</evidence>
<evidence type="ECO:0000313" key="1">
    <source>
        <dbReference type="EMBL" id="NDW07474.1"/>
    </source>
</evidence>
<reference evidence="1 2" key="1">
    <citation type="submission" date="2020-01" db="EMBL/GenBank/DDBJ databases">
        <title>Jiella pacifica sp. nov.</title>
        <authorList>
            <person name="Xue Z."/>
            <person name="Zhu S."/>
            <person name="Chen J."/>
            <person name="Yang J."/>
        </authorList>
    </citation>
    <scope>NUCLEOTIDE SEQUENCE [LARGE SCALE GENOMIC DNA]</scope>
    <source>
        <strain evidence="1 2">40Bstr34</strain>
    </source>
</reference>
<dbReference type="Pfam" id="PF20339">
    <property type="entry name" value="DUF6634"/>
    <property type="match status" value="1"/>
</dbReference>
<organism evidence="1 2">
    <name type="scientific">Jiella pacifica</name>
    <dbReference type="NCBI Taxonomy" id="2696469"/>
    <lineage>
        <taxon>Bacteria</taxon>
        <taxon>Pseudomonadati</taxon>
        <taxon>Pseudomonadota</taxon>
        <taxon>Alphaproteobacteria</taxon>
        <taxon>Hyphomicrobiales</taxon>
        <taxon>Aurantimonadaceae</taxon>
        <taxon>Jiella</taxon>
    </lineage>
</organism>
<accession>A0A6N9T7S6</accession>
<dbReference type="RefSeq" id="WP_163465931.1">
    <property type="nucleotide sequence ID" value="NZ_JAAAMG010000030.1"/>
</dbReference>
<sequence length="117" mass="12540">MRAPYHAPGISFGGEADDRRTLQSLIDDLRRYAEGGPTSAELAAAPLISDAVFVVDPVAIRLAGIVTGHPRVGPGAAVTSRIYAIDRRSRWVRTYSRLWRVDGPLVAPFSASESGGH</sequence>
<protein>
    <submittedName>
        <fullName evidence="1">Uncharacterized protein</fullName>
    </submittedName>
</protein>
<dbReference type="AlphaFoldDB" id="A0A6N9T7S6"/>
<comment type="caution">
    <text evidence="1">The sequence shown here is derived from an EMBL/GenBank/DDBJ whole genome shotgun (WGS) entry which is preliminary data.</text>
</comment>
<keyword evidence="2" id="KW-1185">Reference proteome</keyword>
<dbReference type="EMBL" id="JAAAMG010000030">
    <property type="protein sequence ID" value="NDW07474.1"/>
    <property type="molecule type" value="Genomic_DNA"/>
</dbReference>
<dbReference type="InterPro" id="IPR046574">
    <property type="entry name" value="DUF6634"/>
</dbReference>
<proteinExistence type="predicted"/>
<gene>
    <name evidence="1" type="ORF">GTK09_23950</name>
</gene>
<dbReference type="Proteomes" id="UP000469011">
    <property type="component" value="Unassembled WGS sequence"/>
</dbReference>
<name>A0A6N9T7S6_9HYPH</name>